<feature type="active site" evidence="10">
    <location>
        <position position="186"/>
    </location>
</feature>
<dbReference type="GO" id="GO:0016829">
    <property type="term" value="F:lyase activity"/>
    <property type="evidence" value="ECO:0007669"/>
    <property type="project" value="UniProtKB-KW"/>
</dbReference>
<organism evidence="12 13">
    <name type="scientific">Glaciecola petra</name>
    <dbReference type="NCBI Taxonomy" id="3075602"/>
    <lineage>
        <taxon>Bacteria</taxon>
        <taxon>Pseudomonadati</taxon>
        <taxon>Pseudomonadota</taxon>
        <taxon>Gammaproteobacteria</taxon>
        <taxon>Alteromonadales</taxon>
        <taxon>Alteromonadaceae</taxon>
        <taxon>Glaciecola</taxon>
    </lineage>
</organism>
<dbReference type="Gene3D" id="3.40.50.880">
    <property type="match status" value="1"/>
</dbReference>
<evidence type="ECO:0000256" key="6">
    <source>
        <dbReference type="ARBA" id="ARBA00023102"/>
    </source>
</evidence>
<dbReference type="CDD" id="cd01748">
    <property type="entry name" value="GATase1_IGP_Synthase"/>
    <property type="match status" value="1"/>
</dbReference>
<proteinExistence type="inferred from homology"/>
<dbReference type="PANTHER" id="PTHR42701:SF1">
    <property type="entry name" value="IMIDAZOLE GLYCEROL PHOSPHATE SYNTHASE SUBUNIT HISH"/>
    <property type="match status" value="1"/>
</dbReference>
<comment type="catalytic activity">
    <reaction evidence="8 10">
        <text>5-[(5-phospho-1-deoxy-D-ribulos-1-ylimino)methylamino]-1-(5-phospho-beta-D-ribosyl)imidazole-4-carboxamide + L-glutamine = D-erythro-1-(imidazol-4-yl)glycerol 3-phosphate + 5-amino-1-(5-phospho-beta-D-ribosyl)imidazole-4-carboxamide + L-glutamate + H(+)</text>
        <dbReference type="Rhea" id="RHEA:24793"/>
        <dbReference type="ChEBI" id="CHEBI:15378"/>
        <dbReference type="ChEBI" id="CHEBI:29985"/>
        <dbReference type="ChEBI" id="CHEBI:58278"/>
        <dbReference type="ChEBI" id="CHEBI:58359"/>
        <dbReference type="ChEBI" id="CHEBI:58475"/>
        <dbReference type="ChEBI" id="CHEBI:58525"/>
        <dbReference type="EC" id="4.3.2.10"/>
    </reaction>
</comment>
<keyword evidence="13" id="KW-1185">Reference proteome</keyword>
<keyword evidence="6 10" id="KW-0368">Histidine biosynthesis</keyword>
<dbReference type="Pfam" id="PF00117">
    <property type="entry name" value="GATase"/>
    <property type="match status" value="1"/>
</dbReference>
<evidence type="ECO:0000256" key="10">
    <source>
        <dbReference type="HAMAP-Rule" id="MF_00278"/>
    </source>
</evidence>
<dbReference type="PROSITE" id="PS51273">
    <property type="entry name" value="GATASE_TYPE_1"/>
    <property type="match status" value="1"/>
</dbReference>
<dbReference type="PIRSF" id="PIRSF000495">
    <property type="entry name" value="Amidotransf_hisH"/>
    <property type="match status" value="1"/>
</dbReference>
<evidence type="ECO:0000256" key="3">
    <source>
        <dbReference type="ARBA" id="ARBA00022605"/>
    </source>
</evidence>
<comment type="subunit">
    <text evidence="2 10">Heterodimer of HisH and HisF.</text>
</comment>
<dbReference type="Proteomes" id="UP001253545">
    <property type="component" value="Unassembled WGS sequence"/>
</dbReference>
<dbReference type="PANTHER" id="PTHR42701">
    <property type="entry name" value="IMIDAZOLE GLYCEROL PHOSPHATE SYNTHASE SUBUNIT HISH"/>
    <property type="match status" value="1"/>
</dbReference>
<dbReference type="InterPro" id="IPR017926">
    <property type="entry name" value="GATASE"/>
</dbReference>
<feature type="domain" description="Glutamine amidotransferase" evidence="11">
    <location>
        <begin position="4"/>
        <end position="201"/>
    </location>
</feature>
<evidence type="ECO:0000256" key="1">
    <source>
        <dbReference type="ARBA" id="ARBA00005091"/>
    </source>
</evidence>
<comment type="function">
    <text evidence="10">IGPS catalyzes the conversion of PRFAR and glutamine to IGP, AICAR and glutamate. The HisH subunit catalyzes the hydrolysis of glutamine to glutamate and ammonia as part of the synthesis of IGP and AICAR. The resulting ammonia molecule is channeled to the active site of HisF.</text>
</comment>
<feature type="active site" evidence="10">
    <location>
        <position position="188"/>
    </location>
</feature>
<comment type="pathway">
    <text evidence="1 10">Amino-acid biosynthesis; L-histidine biosynthesis; L-histidine from 5-phospho-alpha-D-ribose 1-diphosphate: step 5/9.</text>
</comment>
<protein>
    <recommendedName>
        <fullName evidence="10">Imidazole glycerol phosphate synthase subunit HisH</fullName>
        <ecNumber evidence="10">4.3.2.10</ecNumber>
    </recommendedName>
    <alternativeName>
        <fullName evidence="10">IGP synthase glutaminase subunit</fullName>
        <ecNumber evidence="10">3.5.1.2</ecNumber>
    </alternativeName>
    <alternativeName>
        <fullName evidence="10">IGP synthase subunit HisH</fullName>
    </alternativeName>
    <alternativeName>
        <fullName evidence="10">ImGP synthase subunit HisH</fullName>
        <shortName evidence="10">IGPS subunit HisH</shortName>
    </alternativeName>
</protein>
<evidence type="ECO:0000256" key="5">
    <source>
        <dbReference type="ARBA" id="ARBA00022962"/>
    </source>
</evidence>
<keyword evidence="3 10" id="KW-0028">Amino-acid biosynthesis</keyword>
<dbReference type="NCBIfam" id="TIGR01855">
    <property type="entry name" value="IMP_synth_hisH"/>
    <property type="match status" value="1"/>
</dbReference>
<comment type="catalytic activity">
    <reaction evidence="9 10">
        <text>L-glutamine + H2O = L-glutamate + NH4(+)</text>
        <dbReference type="Rhea" id="RHEA:15889"/>
        <dbReference type="ChEBI" id="CHEBI:15377"/>
        <dbReference type="ChEBI" id="CHEBI:28938"/>
        <dbReference type="ChEBI" id="CHEBI:29985"/>
        <dbReference type="ChEBI" id="CHEBI:58359"/>
        <dbReference type="EC" id="3.5.1.2"/>
    </reaction>
</comment>
<evidence type="ECO:0000256" key="8">
    <source>
        <dbReference type="ARBA" id="ARBA00047838"/>
    </source>
</evidence>
<evidence type="ECO:0000256" key="2">
    <source>
        <dbReference type="ARBA" id="ARBA00011152"/>
    </source>
</evidence>
<keyword evidence="10" id="KW-0963">Cytoplasm</keyword>
<evidence type="ECO:0000259" key="11">
    <source>
        <dbReference type="Pfam" id="PF00117"/>
    </source>
</evidence>
<reference evidence="12 13" key="1">
    <citation type="submission" date="2023-09" db="EMBL/GenBank/DDBJ databases">
        <authorList>
            <person name="Rey-Velasco X."/>
        </authorList>
    </citation>
    <scope>NUCLEOTIDE SEQUENCE [LARGE SCALE GENOMIC DNA]</scope>
    <source>
        <strain evidence="12 13">P117</strain>
    </source>
</reference>
<evidence type="ECO:0000256" key="9">
    <source>
        <dbReference type="ARBA" id="ARBA00049534"/>
    </source>
</evidence>
<dbReference type="RefSeq" id="WP_311367175.1">
    <property type="nucleotide sequence ID" value="NZ_JAVRHX010000001.1"/>
</dbReference>
<accession>A0ABU2ZM16</accession>
<dbReference type="EMBL" id="JAVRHX010000001">
    <property type="protein sequence ID" value="MDT0593671.1"/>
    <property type="molecule type" value="Genomic_DNA"/>
</dbReference>
<dbReference type="EC" id="4.3.2.10" evidence="10"/>
<dbReference type="SUPFAM" id="SSF52317">
    <property type="entry name" value="Class I glutamine amidotransferase-like"/>
    <property type="match status" value="1"/>
</dbReference>
<dbReference type="InterPro" id="IPR029062">
    <property type="entry name" value="Class_I_gatase-like"/>
</dbReference>
<evidence type="ECO:0000256" key="7">
    <source>
        <dbReference type="ARBA" id="ARBA00023239"/>
    </source>
</evidence>
<keyword evidence="7 10" id="KW-0456">Lyase</keyword>
<comment type="subcellular location">
    <subcellularLocation>
        <location evidence="10">Cytoplasm</location>
    </subcellularLocation>
</comment>
<comment type="caution">
    <text evidence="12">The sequence shown here is derived from an EMBL/GenBank/DDBJ whole genome shotgun (WGS) entry which is preliminary data.</text>
</comment>
<dbReference type="HAMAP" id="MF_00278">
    <property type="entry name" value="HisH"/>
    <property type="match status" value="1"/>
</dbReference>
<keyword evidence="5 10" id="KW-0315">Glutamine amidotransferase</keyword>
<name>A0ABU2ZM16_9ALTE</name>
<keyword evidence="4 10" id="KW-0378">Hydrolase</keyword>
<evidence type="ECO:0000313" key="13">
    <source>
        <dbReference type="Proteomes" id="UP001253545"/>
    </source>
</evidence>
<dbReference type="EC" id="3.5.1.2" evidence="10"/>
<evidence type="ECO:0000313" key="12">
    <source>
        <dbReference type="EMBL" id="MDT0593671.1"/>
    </source>
</evidence>
<gene>
    <name evidence="10 12" type="primary">hisH</name>
    <name evidence="12" type="ORF">RM552_02290</name>
</gene>
<feature type="active site" description="Nucleophile" evidence="10">
    <location>
        <position position="80"/>
    </location>
</feature>
<evidence type="ECO:0000256" key="4">
    <source>
        <dbReference type="ARBA" id="ARBA00022801"/>
    </source>
</evidence>
<dbReference type="InterPro" id="IPR010139">
    <property type="entry name" value="Imidazole-glycPsynth_HisH"/>
</dbReference>
<sequence>MIAIIDYGLGNVQAIVNIYKKLKIPVVLADIESKIEEADSIILPGVGAFDEAMLELDKSGLRKALDRAVLEDKKPTLGICVGMQIMAQKSDEGAVQGLGWFDACVKKFDDAMLTTKPKLPHMGWNSIKINRHPAAFEGVDVVKGFYFLHSYYFHCENLEDVVATSIYGNEFACVVQKENIYGFQFHPEKSHSNGESIFKNFANVKNVKI</sequence>